<evidence type="ECO:0000256" key="1">
    <source>
        <dbReference type="SAM" id="MobiDB-lite"/>
    </source>
</evidence>
<gene>
    <name evidence="2" type="ORF">BJ878DRAFT_482305</name>
</gene>
<feature type="region of interest" description="Disordered" evidence="1">
    <location>
        <begin position="30"/>
        <end position="65"/>
    </location>
</feature>
<evidence type="ECO:0000313" key="3">
    <source>
        <dbReference type="Proteomes" id="UP000887226"/>
    </source>
</evidence>
<accession>A0A9P7YZJ5</accession>
<evidence type="ECO:0000313" key="2">
    <source>
        <dbReference type="EMBL" id="KAG9242120.1"/>
    </source>
</evidence>
<comment type="caution">
    <text evidence="2">The sequence shown here is derived from an EMBL/GenBank/DDBJ whole genome shotgun (WGS) entry which is preliminary data.</text>
</comment>
<keyword evidence="3" id="KW-1185">Reference proteome</keyword>
<sequence length="285" mass="31133">MSVPAEWPHLGAGSIDSLLNIMDEKHNSTLKTTIPCRDRTGSEASSAPPRALPRRKRSNAGLGNTRRDVHQIITDAFLEAVGHAPDVRKSAIIYFKGIRCCLSVVSKSQFYERPPSIFASPKAGQTMLCIVKALINVFAPPENDPVAQDSIDALYNLLKMSIAHVEAADINSLEVVPARLLVTMFEVAQDLSGAYISIAGLARAAAAIGINEMVSAARSPVCEESFRVWWAIAMLDGYGEMNDLKASIPWYGEAQAWCARQEVSGLLCIYLVTEVYGIRRYHLSP</sequence>
<organism evidence="2 3">
    <name type="scientific">Calycina marina</name>
    <dbReference type="NCBI Taxonomy" id="1763456"/>
    <lineage>
        <taxon>Eukaryota</taxon>
        <taxon>Fungi</taxon>
        <taxon>Dikarya</taxon>
        <taxon>Ascomycota</taxon>
        <taxon>Pezizomycotina</taxon>
        <taxon>Leotiomycetes</taxon>
        <taxon>Helotiales</taxon>
        <taxon>Pezizellaceae</taxon>
        <taxon>Calycina</taxon>
    </lineage>
</organism>
<dbReference type="AlphaFoldDB" id="A0A9P7YZJ5"/>
<dbReference type="EMBL" id="MU254110">
    <property type="protein sequence ID" value="KAG9242120.1"/>
    <property type="molecule type" value="Genomic_DNA"/>
</dbReference>
<protein>
    <recommendedName>
        <fullName evidence="4">Transcription factor domain-containing protein</fullName>
    </recommendedName>
</protein>
<dbReference type="Proteomes" id="UP000887226">
    <property type="component" value="Unassembled WGS sequence"/>
</dbReference>
<proteinExistence type="predicted"/>
<evidence type="ECO:0008006" key="4">
    <source>
        <dbReference type="Google" id="ProtNLM"/>
    </source>
</evidence>
<dbReference type="OrthoDB" id="270167at2759"/>
<name>A0A9P7YZJ5_9HELO</name>
<reference evidence="2" key="1">
    <citation type="journal article" date="2021" name="IMA Fungus">
        <title>Genomic characterization of three marine fungi, including Emericellopsis atlantica sp. nov. with signatures of a generalist lifestyle and marine biomass degradation.</title>
        <authorList>
            <person name="Hagestad O.C."/>
            <person name="Hou L."/>
            <person name="Andersen J.H."/>
            <person name="Hansen E.H."/>
            <person name="Altermark B."/>
            <person name="Li C."/>
            <person name="Kuhnert E."/>
            <person name="Cox R.J."/>
            <person name="Crous P.W."/>
            <person name="Spatafora J.W."/>
            <person name="Lail K."/>
            <person name="Amirebrahimi M."/>
            <person name="Lipzen A."/>
            <person name="Pangilinan J."/>
            <person name="Andreopoulos W."/>
            <person name="Hayes R.D."/>
            <person name="Ng V."/>
            <person name="Grigoriev I.V."/>
            <person name="Jackson S.A."/>
            <person name="Sutton T.D.S."/>
            <person name="Dobson A.D.W."/>
            <person name="Rama T."/>
        </authorList>
    </citation>
    <scope>NUCLEOTIDE SEQUENCE</scope>
    <source>
        <strain evidence="2">TRa3180A</strain>
    </source>
</reference>